<proteinExistence type="predicted"/>
<dbReference type="Proteomes" id="UP001372834">
    <property type="component" value="Unassembled WGS sequence"/>
</dbReference>
<evidence type="ECO:0000313" key="2">
    <source>
        <dbReference type="Proteomes" id="UP001372834"/>
    </source>
</evidence>
<name>A0AAN8SAD6_POLSC</name>
<accession>A0AAN8SAD6</accession>
<evidence type="ECO:0000313" key="1">
    <source>
        <dbReference type="EMBL" id="KAK6642404.1"/>
    </source>
</evidence>
<protein>
    <submittedName>
        <fullName evidence="1">Uncharacterized protein</fullName>
    </submittedName>
</protein>
<dbReference type="AlphaFoldDB" id="A0AAN8SAD6"/>
<gene>
    <name evidence="1" type="ORF">RUM43_003906</name>
</gene>
<comment type="caution">
    <text evidence="1">The sequence shown here is derived from an EMBL/GenBank/DDBJ whole genome shotgun (WGS) entry which is preliminary data.</text>
</comment>
<dbReference type="EMBL" id="JAWJWE010000002">
    <property type="protein sequence ID" value="KAK6642404.1"/>
    <property type="molecule type" value="Genomic_DNA"/>
</dbReference>
<sequence>MILPLTKVKNNRKAKSGTLTLPETGKGIKESFHVLRTQIFHLLSTLLYPTVICHNYCWAQIEDEEVLRATELKFLLEKPLLSPSQKLRLKRTRKNSVAAAKGPESDLCFSEINKSAETAHFLRKTARVDIDEETVCDRVNDLFY</sequence>
<organism evidence="1 2">
    <name type="scientific">Polyplax serrata</name>
    <name type="common">Common mouse louse</name>
    <dbReference type="NCBI Taxonomy" id="468196"/>
    <lineage>
        <taxon>Eukaryota</taxon>
        <taxon>Metazoa</taxon>
        <taxon>Ecdysozoa</taxon>
        <taxon>Arthropoda</taxon>
        <taxon>Hexapoda</taxon>
        <taxon>Insecta</taxon>
        <taxon>Pterygota</taxon>
        <taxon>Neoptera</taxon>
        <taxon>Paraneoptera</taxon>
        <taxon>Psocodea</taxon>
        <taxon>Troctomorpha</taxon>
        <taxon>Phthiraptera</taxon>
        <taxon>Anoplura</taxon>
        <taxon>Polyplacidae</taxon>
        <taxon>Polyplax</taxon>
    </lineage>
</organism>
<reference evidence="1 2" key="1">
    <citation type="submission" date="2023-10" db="EMBL/GenBank/DDBJ databases">
        <title>Genomes of two closely related lineages of the louse Polyplax serrata with different host specificities.</title>
        <authorList>
            <person name="Martinu J."/>
            <person name="Tarabai H."/>
            <person name="Stefka J."/>
            <person name="Hypsa V."/>
        </authorList>
    </citation>
    <scope>NUCLEOTIDE SEQUENCE [LARGE SCALE GENOMIC DNA]</scope>
    <source>
        <strain evidence="1">HR10_N</strain>
    </source>
</reference>